<reference evidence="5 6" key="1">
    <citation type="submission" date="2019-11" db="EMBL/GenBank/DDBJ databases">
        <title>Draft genome of Amycolatopsis RM579.</title>
        <authorList>
            <person name="Duangmal K."/>
            <person name="Mingma R."/>
        </authorList>
    </citation>
    <scope>NUCLEOTIDE SEQUENCE [LARGE SCALE GENOMIC DNA]</scope>
    <source>
        <strain evidence="5 6">RM579</strain>
    </source>
</reference>
<dbReference type="PANTHER" id="PTHR33744">
    <property type="entry name" value="CARBOHYDRATE DIACID REGULATOR"/>
    <property type="match status" value="1"/>
</dbReference>
<dbReference type="PANTHER" id="PTHR33744:SF1">
    <property type="entry name" value="DNA-BINDING TRANSCRIPTIONAL ACTIVATOR ADER"/>
    <property type="match status" value="1"/>
</dbReference>
<evidence type="ECO:0000259" key="3">
    <source>
        <dbReference type="Pfam" id="PF13556"/>
    </source>
</evidence>
<sequence length="526" mass="57197">MAGLTVGQVVRMPVLRAARPKVLAGAASLERRVRWVHTTELADIAPLLRGGDLVLSTGIALPDKADELGAFAESLAESESAGLLIELGRRWATVPVPLITACERLGLPLVALGREIRFAEVAQAVGERIVADQLAELREAERVHDTFTALSIAEAGPAEILEAVQRLAGAAVVLEDEQHRVLDYRAGPEDIGVFLAGWQSRSRGVEQAERTAWDETNGWLLTRLGRRDRGWGRLIVQAPTAPAGRLIVVAERAAAALAMHRLQDRQRDSLVRRTHHELLIGLLADPAGPDLVRRCELSGLPMGKRNFVGLTIRPRVSAPGSTASVVEDALAAVVHSVHEMRVPALVCEIDRDVRVLLSLPPSAKEKRLVDDLAERVARRHPVVVGAGRGVPRTGQIDRSLREAQHVVESLREDPGERVVYRLEDVHLRGLLTLLGPDDRLRLFVARELDPLAEHDRQTGDGLLNVLRALLEHPSGKSDAAASLHLSRAAFYDRLAKIEKLLGASLQDPDIRVSLHVALIAADLAAQ</sequence>
<accession>A0A6N7YJF6</accession>
<dbReference type="Pfam" id="PF07905">
    <property type="entry name" value="PucR"/>
    <property type="match status" value="1"/>
</dbReference>
<dbReference type="InterPro" id="IPR042070">
    <property type="entry name" value="PucR_C-HTH_sf"/>
</dbReference>
<dbReference type="InterPro" id="IPR025736">
    <property type="entry name" value="PucR_C-HTH_dom"/>
</dbReference>
<dbReference type="Pfam" id="PF17853">
    <property type="entry name" value="GGDEF_2"/>
    <property type="match status" value="1"/>
</dbReference>
<feature type="domain" description="CdaR GGDEF-like" evidence="4">
    <location>
        <begin position="288"/>
        <end position="407"/>
    </location>
</feature>
<dbReference type="AlphaFoldDB" id="A0A6N7YJF6"/>
<comment type="similarity">
    <text evidence="1">Belongs to the CdaR family.</text>
</comment>
<feature type="domain" description="Purine catabolism PurC-like" evidence="2">
    <location>
        <begin position="8"/>
        <end position="129"/>
    </location>
</feature>
<dbReference type="Pfam" id="PF13556">
    <property type="entry name" value="HTH_30"/>
    <property type="match status" value="1"/>
</dbReference>
<evidence type="ECO:0000256" key="1">
    <source>
        <dbReference type="ARBA" id="ARBA00006754"/>
    </source>
</evidence>
<dbReference type="InterPro" id="IPR012914">
    <property type="entry name" value="PucR_dom"/>
</dbReference>
<name>A0A6N7YJF6_9PSEU</name>
<evidence type="ECO:0000259" key="4">
    <source>
        <dbReference type="Pfam" id="PF17853"/>
    </source>
</evidence>
<dbReference type="OrthoDB" id="2973014at2"/>
<dbReference type="Proteomes" id="UP000440096">
    <property type="component" value="Unassembled WGS sequence"/>
</dbReference>
<evidence type="ECO:0000313" key="6">
    <source>
        <dbReference type="Proteomes" id="UP000440096"/>
    </source>
</evidence>
<evidence type="ECO:0000259" key="2">
    <source>
        <dbReference type="Pfam" id="PF07905"/>
    </source>
</evidence>
<keyword evidence="6" id="KW-1185">Reference proteome</keyword>
<dbReference type="RefSeq" id="WP_154755276.1">
    <property type="nucleotide sequence ID" value="NZ_WMBA01000003.1"/>
</dbReference>
<gene>
    <name evidence="5" type="ORF">GKO32_03405</name>
</gene>
<dbReference type="EMBL" id="WMBA01000003">
    <property type="protein sequence ID" value="MTD53027.1"/>
    <property type="molecule type" value="Genomic_DNA"/>
</dbReference>
<organism evidence="5 6">
    <name type="scientific">Amycolatopsis pithecellobii</name>
    <dbReference type="NCBI Taxonomy" id="664692"/>
    <lineage>
        <taxon>Bacteria</taxon>
        <taxon>Bacillati</taxon>
        <taxon>Actinomycetota</taxon>
        <taxon>Actinomycetes</taxon>
        <taxon>Pseudonocardiales</taxon>
        <taxon>Pseudonocardiaceae</taxon>
        <taxon>Amycolatopsis</taxon>
    </lineage>
</organism>
<evidence type="ECO:0000313" key="5">
    <source>
        <dbReference type="EMBL" id="MTD53027.1"/>
    </source>
</evidence>
<dbReference type="InterPro" id="IPR041522">
    <property type="entry name" value="CdaR_GGDEF"/>
</dbReference>
<comment type="caution">
    <text evidence="5">The sequence shown here is derived from an EMBL/GenBank/DDBJ whole genome shotgun (WGS) entry which is preliminary data.</text>
</comment>
<proteinExistence type="inferred from homology"/>
<feature type="domain" description="PucR C-terminal helix-turn-helix" evidence="3">
    <location>
        <begin position="462"/>
        <end position="520"/>
    </location>
</feature>
<protein>
    <submittedName>
        <fullName evidence="5">PucR family transcriptional regulator</fullName>
    </submittedName>
</protein>
<dbReference type="InterPro" id="IPR051448">
    <property type="entry name" value="CdaR-like_regulators"/>
</dbReference>
<dbReference type="Gene3D" id="1.10.10.2840">
    <property type="entry name" value="PucR C-terminal helix-turn-helix domain"/>
    <property type="match status" value="1"/>
</dbReference>